<feature type="domain" description="UspA" evidence="4">
    <location>
        <begin position="139"/>
        <end position="271"/>
    </location>
</feature>
<keyword evidence="3" id="KW-0067">ATP-binding</keyword>
<dbReference type="InterPro" id="IPR014729">
    <property type="entry name" value="Rossmann-like_a/b/a_fold"/>
</dbReference>
<keyword evidence="6" id="KW-1185">Reference proteome</keyword>
<keyword evidence="2" id="KW-0547">Nucleotide-binding</keyword>
<dbReference type="Pfam" id="PF00582">
    <property type="entry name" value="Usp"/>
    <property type="match status" value="2"/>
</dbReference>
<dbReference type="EMBL" id="JAOWKZ010000001">
    <property type="protein sequence ID" value="MCV2870988.1"/>
    <property type="molecule type" value="Genomic_DNA"/>
</dbReference>
<comment type="similarity">
    <text evidence="1">Belongs to the universal stress protein A family.</text>
</comment>
<dbReference type="InterPro" id="IPR006016">
    <property type="entry name" value="UspA"/>
</dbReference>
<evidence type="ECO:0000313" key="6">
    <source>
        <dbReference type="Proteomes" id="UP001652564"/>
    </source>
</evidence>
<dbReference type="PANTHER" id="PTHR46268">
    <property type="entry name" value="STRESS RESPONSE PROTEIN NHAX"/>
    <property type="match status" value="1"/>
</dbReference>
<organism evidence="5 6">
    <name type="scientific">Albidovulum litorale</name>
    <dbReference type="NCBI Taxonomy" id="2984134"/>
    <lineage>
        <taxon>Bacteria</taxon>
        <taxon>Pseudomonadati</taxon>
        <taxon>Pseudomonadota</taxon>
        <taxon>Alphaproteobacteria</taxon>
        <taxon>Rhodobacterales</taxon>
        <taxon>Paracoccaceae</taxon>
        <taxon>Albidovulum</taxon>
    </lineage>
</organism>
<evidence type="ECO:0000259" key="4">
    <source>
        <dbReference type="Pfam" id="PF00582"/>
    </source>
</evidence>
<protein>
    <submittedName>
        <fullName evidence="5">Universal stress protein</fullName>
    </submittedName>
</protein>
<accession>A0ABT2ZIM7</accession>
<sequence>MPRYFVATDLSDRGDRAVHRAILMAASMDAELTVLTVVDDALPVAIAAQVAEAAELELSRIVASFPEAAKAQVSINVVTGDPARTVAERATEARADLLILGRHRERPFGDLFRQTTAQRIITLVTCPVLLVSATPAAPYKHVLHAIDFSPASAAVAQAALSLAPKARHEGLHVYHVPFRGLVPGDQLPAFLHEAEDAEADWRTRFGIGADTLSIRLLEGGVQSELTQAVAKGKPDLVAVGAHGRSAISRAVLGSVTTMLMCEPPCDLLIARPGPARIG</sequence>
<reference evidence="5 6" key="1">
    <citation type="submission" date="2022-10" db="EMBL/GenBank/DDBJ databases">
        <title>Defluviimonas sp. nov., isolated from ocean surface sediments.</title>
        <authorList>
            <person name="He W."/>
            <person name="Wang L."/>
            <person name="Zhang D.-F."/>
        </authorList>
    </citation>
    <scope>NUCLEOTIDE SEQUENCE [LARGE SCALE GENOMIC DNA]</scope>
    <source>
        <strain evidence="5 6">WL0050</strain>
    </source>
</reference>
<evidence type="ECO:0000256" key="1">
    <source>
        <dbReference type="ARBA" id="ARBA00008791"/>
    </source>
</evidence>
<evidence type="ECO:0000256" key="2">
    <source>
        <dbReference type="ARBA" id="ARBA00022741"/>
    </source>
</evidence>
<evidence type="ECO:0000256" key="3">
    <source>
        <dbReference type="ARBA" id="ARBA00022840"/>
    </source>
</evidence>
<dbReference type="InterPro" id="IPR006015">
    <property type="entry name" value="Universal_stress_UspA"/>
</dbReference>
<dbReference type="RefSeq" id="WP_263738181.1">
    <property type="nucleotide sequence ID" value="NZ_JAOWKZ010000001.1"/>
</dbReference>
<dbReference type="PRINTS" id="PR01438">
    <property type="entry name" value="UNVRSLSTRESS"/>
</dbReference>
<proteinExistence type="inferred from homology"/>
<dbReference type="Proteomes" id="UP001652564">
    <property type="component" value="Unassembled WGS sequence"/>
</dbReference>
<dbReference type="PANTHER" id="PTHR46268:SF27">
    <property type="entry name" value="UNIVERSAL STRESS PROTEIN RV2623"/>
    <property type="match status" value="1"/>
</dbReference>
<comment type="caution">
    <text evidence="5">The sequence shown here is derived from an EMBL/GenBank/DDBJ whole genome shotgun (WGS) entry which is preliminary data.</text>
</comment>
<dbReference type="Gene3D" id="3.40.50.620">
    <property type="entry name" value="HUPs"/>
    <property type="match status" value="2"/>
</dbReference>
<name>A0ABT2ZIM7_9RHOB</name>
<gene>
    <name evidence="5" type="ORF">OEZ71_01635</name>
</gene>
<evidence type="ECO:0000313" key="5">
    <source>
        <dbReference type="EMBL" id="MCV2870988.1"/>
    </source>
</evidence>
<dbReference type="CDD" id="cd00293">
    <property type="entry name" value="USP-like"/>
    <property type="match status" value="2"/>
</dbReference>
<dbReference type="SUPFAM" id="SSF52402">
    <property type="entry name" value="Adenine nucleotide alpha hydrolases-like"/>
    <property type="match status" value="2"/>
</dbReference>
<feature type="domain" description="UspA" evidence="4">
    <location>
        <begin position="6"/>
        <end position="131"/>
    </location>
</feature>